<proteinExistence type="inferred from homology"/>
<dbReference type="InterPro" id="IPR005119">
    <property type="entry name" value="LysR_subst-bd"/>
</dbReference>
<evidence type="ECO:0000313" key="8">
    <source>
        <dbReference type="EMBL" id="CUH64364.1"/>
    </source>
</evidence>
<dbReference type="PANTHER" id="PTHR30126">
    <property type="entry name" value="HTH-TYPE TRANSCRIPTIONAL REGULATOR"/>
    <property type="match status" value="1"/>
</dbReference>
<reference evidence="8 9" key="1">
    <citation type="submission" date="2015-09" db="EMBL/GenBank/DDBJ databases">
        <authorList>
            <consortium name="Swine Surveillance"/>
        </authorList>
    </citation>
    <scope>NUCLEOTIDE SEQUENCE [LARGE SCALE GENOMIC DNA]</scope>
    <source>
        <strain evidence="8 9">CECT 4357</strain>
    </source>
</reference>
<dbReference type="OrthoDB" id="7840053at2"/>
<organism evidence="8 9">
    <name type="scientific">Thalassovita gelatinovora</name>
    <name type="common">Thalassobius gelatinovorus</name>
    <dbReference type="NCBI Taxonomy" id="53501"/>
    <lineage>
        <taxon>Bacteria</taxon>
        <taxon>Pseudomonadati</taxon>
        <taxon>Pseudomonadota</taxon>
        <taxon>Alphaproteobacteria</taxon>
        <taxon>Rhodobacterales</taxon>
        <taxon>Roseobacteraceae</taxon>
        <taxon>Thalassovita</taxon>
    </lineage>
</organism>
<evidence type="ECO:0000256" key="5">
    <source>
        <dbReference type="ARBA" id="ARBA00039279"/>
    </source>
</evidence>
<dbReference type="InterPro" id="IPR036390">
    <property type="entry name" value="WH_DNA-bd_sf"/>
</dbReference>
<comment type="similarity">
    <text evidence="1">Belongs to the LysR transcriptional regulatory family.</text>
</comment>
<evidence type="ECO:0000256" key="4">
    <source>
        <dbReference type="ARBA" id="ARBA00023163"/>
    </source>
</evidence>
<dbReference type="Gene3D" id="3.40.190.10">
    <property type="entry name" value="Periplasmic binding protein-like II"/>
    <property type="match status" value="2"/>
</dbReference>
<dbReference type="InterPro" id="IPR000847">
    <property type="entry name" value="LysR_HTH_N"/>
</dbReference>
<dbReference type="SUPFAM" id="SSF53850">
    <property type="entry name" value="Periplasmic binding protein-like II"/>
    <property type="match status" value="1"/>
</dbReference>
<evidence type="ECO:0000256" key="1">
    <source>
        <dbReference type="ARBA" id="ARBA00009437"/>
    </source>
</evidence>
<keyword evidence="9" id="KW-1185">Reference proteome</keyword>
<evidence type="ECO:0000313" key="9">
    <source>
        <dbReference type="Proteomes" id="UP000051587"/>
    </source>
</evidence>
<evidence type="ECO:0000259" key="7">
    <source>
        <dbReference type="PROSITE" id="PS50931"/>
    </source>
</evidence>
<evidence type="ECO:0000256" key="3">
    <source>
        <dbReference type="ARBA" id="ARBA00023125"/>
    </source>
</evidence>
<dbReference type="RefSeq" id="WP_058261986.1">
    <property type="nucleotide sequence ID" value="NZ_CP051181.1"/>
</dbReference>
<dbReference type="EMBL" id="CYSA01000015">
    <property type="protein sequence ID" value="CUH64364.1"/>
    <property type="molecule type" value="Genomic_DNA"/>
</dbReference>
<name>A0A0P1F8C4_THAGE</name>
<feature type="domain" description="HTH lysR-type" evidence="7">
    <location>
        <begin position="7"/>
        <end position="65"/>
    </location>
</feature>
<accession>A0A0P1F8C4</accession>
<evidence type="ECO:0000256" key="2">
    <source>
        <dbReference type="ARBA" id="ARBA00023015"/>
    </source>
</evidence>
<dbReference type="SUPFAM" id="SSF46785">
    <property type="entry name" value="Winged helix' DNA-binding domain"/>
    <property type="match status" value="1"/>
</dbReference>
<dbReference type="Proteomes" id="UP000051587">
    <property type="component" value="Unassembled WGS sequence"/>
</dbReference>
<dbReference type="GO" id="GO:0003700">
    <property type="term" value="F:DNA-binding transcription factor activity"/>
    <property type="evidence" value="ECO:0007669"/>
    <property type="project" value="InterPro"/>
</dbReference>
<dbReference type="Pfam" id="PF03466">
    <property type="entry name" value="LysR_substrate"/>
    <property type="match status" value="1"/>
</dbReference>
<dbReference type="GO" id="GO:0000976">
    <property type="term" value="F:transcription cis-regulatory region binding"/>
    <property type="evidence" value="ECO:0007669"/>
    <property type="project" value="TreeGrafter"/>
</dbReference>
<dbReference type="PROSITE" id="PS50931">
    <property type="entry name" value="HTH_LYSR"/>
    <property type="match status" value="1"/>
</dbReference>
<dbReference type="PANTHER" id="PTHR30126:SF5">
    <property type="entry name" value="HTH-TYPE TRANSCRIPTIONAL ACTIVATOR CMPR"/>
    <property type="match status" value="1"/>
</dbReference>
<dbReference type="Gene3D" id="1.10.10.10">
    <property type="entry name" value="Winged helix-like DNA-binding domain superfamily/Winged helix DNA-binding domain"/>
    <property type="match status" value="1"/>
</dbReference>
<evidence type="ECO:0000256" key="6">
    <source>
        <dbReference type="ARBA" id="ARBA00043141"/>
    </source>
</evidence>
<protein>
    <recommendedName>
        <fullName evidence="5">HTH-type transcriptional regulator CbbR</fullName>
    </recommendedName>
    <alternativeName>
        <fullName evidence="6">RuBisCO operon transcriptional regulator</fullName>
    </alternativeName>
</protein>
<sequence length="316" mass="34433">MSNLKALTFKQLRALVSVAEYGTIAAAADSLSLSSPAVHSQLKILEENFGTPLLDRDVSGQFHATQEGRILIDAFEKAWGSLSRAAEDIEAVRRGAAGRVALGVVSTGKYFAPGIVARLKAMHSEIEIRLIVGNRNEIIEGLEAERIDIAVMGRPPRQPDVTAEPLGPHPHVLIAKPDHPLVGAGKVSKADILGQHFIMREEGSGTRILAMRFLDRLGQGKVYDFTEMGSNETIKQSVIAGLGVALLSAHTVIDELRAGRLALIRAGGLPIMRHWFVLHRSDLRLTGAMQTVWNEIRNHAVDMIRSEEVSEMVSDH</sequence>
<keyword evidence="4" id="KW-0804">Transcription</keyword>
<keyword evidence="2" id="KW-0805">Transcription regulation</keyword>
<dbReference type="STRING" id="53501.SAMN04488043_11118"/>
<dbReference type="InterPro" id="IPR036388">
    <property type="entry name" value="WH-like_DNA-bd_sf"/>
</dbReference>
<dbReference type="Pfam" id="PF00126">
    <property type="entry name" value="HTH_1"/>
    <property type="match status" value="1"/>
</dbReference>
<gene>
    <name evidence="8" type="primary">cmpR_1</name>
    <name evidence="8" type="ORF">TG4357_01235</name>
</gene>
<keyword evidence="3" id="KW-0238">DNA-binding</keyword>
<dbReference type="AlphaFoldDB" id="A0A0P1F8C4"/>